<organism evidence="2 3">
    <name type="scientific">Papaver atlanticum</name>
    <dbReference type="NCBI Taxonomy" id="357466"/>
    <lineage>
        <taxon>Eukaryota</taxon>
        <taxon>Viridiplantae</taxon>
        <taxon>Streptophyta</taxon>
        <taxon>Embryophyta</taxon>
        <taxon>Tracheophyta</taxon>
        <taxon>Spermatophyta</taxon>
        <taxon>Magnoliopsida</taxon>
        <taxon>Ranunculales</taxon>
        <taxon>Papaveraceae</taxon>
        <taxon>Papaveroideae</taxon>
        <taxon>Papaver</taxon>
    </lineage>
</organism>
<dbReference type="PANTHER" id="PTHR31087">
    <property type="match status" value="1"/>
</dbReference>
<comment type="caution">
    <text evidence="2">The sequence shown here is derived from an EMBL/GenBank/DDBJ whole genome shotgun (WGS) entry which is preliminary data.</text>
</comment>
<protein>
    <recommendedName>
        <fullName evidence="4">Protein LURP-one-related 6</fullName>
    </recommendedName>
</protein>
<sequence length="210" mass="23251">MQGGKDKVHVEPIVSKEYCCESSQTILTIRRRPHVVNGGGFVVTNCSLQVLFRVEGCGILGTDKELVLKDGNGDCLLLIRQKGGIVQALSVHRQWRGYANNYEGAQRLVFTLKVPKSWLVKNVISAYVEPRKFHNKEWDFQIVGSFPDKACSIIDANGNIIAKVGVTKEEGDEISIMDVYHVVIQKGVDQAFVVGVIAVLDNIYGESTRC</sequence>
<evidence type="ECO:0000313" key="2">
    <source>
        <dbReference type="EMBL" id="KAI3913420.1"/>
    </source>
</evidence>
<accession>A0AAD4XHK7</accession>
<proteinExistence type="inferred from homology"/>
<dbReference type="Gene3D" id="2.40.160.200">
    <property type="entry name" value="LURP1-related"/>
    <property type="match status" value="1"/>
</dbReference>
<evidence type="ECO:0008006" key="4">
    <source>
        <dbReference type="Google" id="ProtNLM"/>
    </source>
</evidence>
<evidence type="ECO:0000313" key="3">
    <source>
        <dbReference type="Proteomes" id="UP001202328"/>
    </source>
</evidence>
<keyword evidence="3" id="KW-1185">Reference proteome</keyword>
<dbReference type="EMBL" id="JAJJMB010009474">
    <property type="protein sequence ID" value="KAI3913420.1"/>
    <property type="molecule type" value="Genomic_DNA"/>
</dbReference>
<dbReference type="InterPro" id="IPR038595">
    <property type="entry name" value="LOR_sf"/>
</dbReference>
<dbReference type="SUPFAM" id="SSF54518">
    <property type="entry name" value="Tubby C-terminal domain-like"/>
    <property type="match status" value="1"/>
</dbReference>
<dbReference type="Pfam" id="PF04525">
    <property type="entry name" value="LOR"/>
    <property type="match status" value="1"/>
</dbReference>
<evidence type="ECO:0000256" key="1">
    <source>
        <dbReference type="ARBA" id="ARBA00005437"/>
    </source>
</evidence>
<name>A0AAD4XHK7_9MAGN</name>
<dbReference type="InterPro" id="IPR007612">
    <property type="entry name" value="LOR"/>
</dbReference>
<gene>
    <name evidence="2" type="ORF">MKW98_003899</name>
</gene>
<dbReference type="InterPro" id="IPR025659">
    <property type="entry name" value="Tubby-like_C"/>
</dbReference>
<dbReference type="Proteomes" id="UP001202328">
    <property type="component" value="Unassembled WGS sequence"/>
</dbReference>
<comment type="similarity">
    <text evidence="1">Belongs to the LOR family.</text>
</comment>
<dbReference type="AlphaFoldDB" id="A0AAD4XHK7"/>
<dbReference type="PANTHER" id="PTHR31087:SF3">
    <property type="entry name" value="PROTEIN LURP-ONE-RELATED 6"/>
    <property type="match status" value="1"/>
</dbReference>
<reference evidence="2" key="1">
    <citation type="submission" date="2022-04" db="EMBL/GenBank/DDBJ databases">
        <title>A functionally conserved STORR gene fusion in Papaver species that diverged 16.8 million years ago.</title>
        <authorList>
            <person name="Catania T."/>
        </authorList>
    </citation>
    <scope>NUCLEOTIDE SEQUENCE</scope>
    <source>
        <strain evidence="2">S-188037</strain>
    </source>
</reference>